<reference evidence="2" key="1">
    <citation type="journal article" date="2022" name="bioRxiv">
        <title>Sequencing and chromosome-scale assembly of the giantPleurodeles waltlgenome.</title>
        <authorList>
            <person name="Brown T."/>
            <person name="Elewa A."/>
            <person name="Iarovenko S."/>
            <person name="Subramanian E."/>
            <person name="Araus A.J."/>
            <person name="Petzold A."/>
            <person name="Susuki M."/>
            <person name="Suzuki K.-i.T."/>
            <person name="Hayashi T."/>
            <person name="Toyoda A."/>
            <person name="Oliveira C."/>
            <person name="Osipova E."/>
            <person name="Leigh N.D."/>
            <person name="Simon A."/>
            <person name="Yun M.H."/>
        </authorList>
    </citation>
    <scope>NUCLEOTIDE SEQUENCE</scope>
    <source>
        <strain evidence="2">20211129_DDA</strain>
        <tissue evidence="2">Liver</tissue>
    </source>
</reference>
<feature type="compositionally biased region" description="Polar residues" evidence="1">
    <location>
        <begin position="63"/>
        <end position="72"/>
    </location>
</feature>
<evidence type="ECO:0000313" key="3">
    <source>
        <dbReference type="Proteomes" id="UP001066276"/>
    </source>
</evidence>
<keyword evidence="3" id="KW-1185">Reference proteome</keyword>
<evidence type="ECO:0000256" key="1">
    <source>
        <dbReference type="SAM" id="MobiDB-lite"/>
    </source>
</evidence>
<feature type="compositionally biased region" description="Gly residues" evidence="1">
    <location>
        <begin position="77"/>
        <end position="90"/>
    </location>
</feature>
<proteinExistence type="predicted"/>
<feature type="region of interest" description="Disordered" evidence="1">
    <location>
        <begin position="57"/>
        <end position="90"/>
    </location>
</feature>
<sequence length="90" mass="9464">MIHPNREKDTIMAVQAEDGSELTDPEQIANRFQEALYTSKIAPGLEVGLPDSHRIAMADGSRQGVSYGTSDPSGDEQGPGGYGGGEGSRT</sequence>
<protein>
    <submittedName>
        <fullName evidence="2">Uncharacterized protein</fullName>
    </submittedName>
</protein>
<dbReference type="Proteomes" id="UP001066276">
    <property type="component" value="Chromosome 1_2"/>
</dbReference>
<gene>
    <name evidence="2" type="ORF">NDU88_004170</name>
</gene>
<comment type="caution">
    <text evidence="2">The sequence shown here is derived from an EMBL/GenBank/DDBJ whole genome shotgun (WGS) entry which is preliminary data.</text>
</comment>
<accession>A0AAV7W887</accession>
<name>A0AAV7W887_PLEWA</name>
<dbReference type="EMBL" id="JANPWB010000002">
    <property type="protein sequence ID" value="KAJ1208787.1"/>
    <property type="molecule type" value="Genomic_DNA"/>
</dbReference>
<organism evidence="2 3">
    <name type="scientific">Pleurodeles waltl</name>
    <name type="common">Iberian ribbed newt</name>
    <dbReference type="NCBI Taxonomy" id="8319"/>
    <lineage>
        <taxon>Eukaryota</taxon>
        <taxon>Metazoa</taxon>
        <taxon>Chordata</taxon>
        <taxon>Craniata</taxon>
        <taxon>Vertebrata</taxon>
        <taxon>Euteleostomi</taxon>
        <taxon>Amphibia</taxon>
        <taxon>Batrachia</taxon>
        <taxon>Caudata</taxon>
        <taxon>Salamandroidea</taxon>
        <taxon>Salamandridae</taxon>
        <taxon>Pleurodelinae</taxon>
        <taxon>Pleurodeles</taxon>
    </lineage>
</organism>
<evidence type="ECO:0000313" key="2">
    <source>
        <dbReference type="EMBL" id="KAJ1208787.1"/>
    </source>
</evidence>
<dbReference type="AlphaFoldDB" id="A0AAV7W887"/>